<feature type="domain" description="Transglycosylase SLT" evidence="3">
    <location>
        <begin position="29"/>
        <end position="315"/>
    </location>
</feature>
<dbReference type="AlphaFoldDB" id="A0AAP6JF62"/>
<dbReference type="InterPro" id="IPR011757">
    <property type="entry name" value="Lytic_transglycosylase_MltB"/>
</dbReference>
<dbReference type="RefSeq" id="WP_346051099.1">
    <property type="nucleotide sequence ID" value="NZ_JAYGII010000010.1"/>
</dbReference>
<evidence type="ECO:0000313" key="5">
    <source>
        <dbReference type="Proteomes" id="UP001302316"/>
    </source>
</evidence>
<gene>
    <name evidence="4" type="primary">mltB</name>
    <name evidence="4" type="ORF">VCB98_06540</name>
</gene>
<dbReference type="Proteomes" id="UP001302316">
    <property type="component" value="Unassembled WGS sequence"/>
</dbReference>
<feature type="active site" evidence="1">
    <location>
        <position position="122"/>
    </location>
</feature>
<dbReference type="EMBL" id="JAYGII010000010">
    <property type="protein sequence ID" value="MEA5445472.1"/>
    <property type="molecule type" value="Genomic_DNA"/>
</dbReference>
<dbReference type="NCBIfam" id="TIGR02282">
    <property type="entry name" value="MltB"/>
    <property type="match status" value="1"/>
</dbReference>
<proteinExistence type="predicted"/>
<dbReference type="InterPro" id="IPR023346">
    <property type="entry name" value="Lysozyme-like_dom_sf"/>
</dbReference>
<dbReference type="InterPro" id="IPR031304">
    <property type="entry name" value="SLT_2"/>
</dbReference>
<feature type="signal peptide" evidence="2">
    <location>
        <begin position="1"/>
        <end position="21"/>
    </location>
</feature>
<name>A0AAP6JF62_9GAMM</name>
<dbReference type="Pfam" id="PF13406">
    <property type="entry name" value="SLT_2"/>
    <property type="match status" value="1"/>
</dbReference>
<evidence type="ECO:0000259" key="3">
    <source>
        <dbReference type="Pfam" id="PF13406"/>
    </source>
</evidence>
<keyword evidence="5" id="KW-1185">Reference proteome</keyword>
<dbReference type="GO" id="GO:0009253">
    <property type="term" value="P:peptidoglycan catabolic process"/>
    <property type="evidence" value="ECO:0007669"/>
    <property type="project" value="TreeGrafter"/>
</dbReference>
<dbReference type="GO" id="GO:0008933">
    <property type="term" value="F:peptidoglycan lytic transglycosylase activity"/>
    <property type="evidence" value="ECO:0007669"/>
    <property type="project" value="TreeGrafter"/>
</dbReference>
<organism evidence="4 5">
    <name type="scientific">Natronospira elongata</name>
    <dbReference type="NCBI Taxonomy" id="3110268"/>
    <lineage>
        <taxon>Bacteria</taxon>
        <taxon>Pseudomonadati</taxon>
        <taxon>Pseudomonadota</taxon>
        <taxon>Gammaproteobacteria</taxon>
        <taxon>Natronospirales</taxon>
        <taxon>Natronospiraceae</taxon>
        <taxon>Natronospira</taxon>
    </lineage>
</organism>
<dbReference type="PANTHER" id="PTHR30163:SF9">
    <property type="entry name" value="MEMBRANE-BOUND LYTIC MUREIN TRANSGLYCOSYLASE B"/>
    <property type="match status" value="1"/>
</dbReference>
<dbReference type="Gene3D" id="1.10.8.350">
    <property type="entry name" value="Bacterial muramidase"/>
    <property type="match status" value="1"/>
</dbReference>
<dbReference type="PANTHER" id="PTHR30163">
    <property type="entry name" value="MEMBRANE-BOUND LYTIC MUREIN TRANSGLYCOSYLASE B"/>
    <property type="match status" value="1"/>
</dbReference>
<evidence type="ECO:0000256" key="1">
    <source>
        <dbReference type="PIRSR" id="PIRSR611757-1"/>
    </source>
</evidence>
<accession>A0AAP6JF62</accession>
<sequence>MKPYILAILLALSFLPTTLSAANWLERDDINRFIDHMEEEHGLERQWLESVFSQVIRQDAVLEAIASPAEALPWHRYRPIFMTSERVQGGVAFWQEHEGIIRRASQEFSVDPEIIVAIIGVETYYGRHQGRHPVLDSLVTLGFDYPPRADFFRRELEQLFLLADEEALDIHKLRGSYAGAMGVGQFISSSYRYYAVDFSGSGQRNLFSDWEDAIGSVANYFKQHGWRAGDAVVVPAILPEDRHLEPPSGLERRPAAELREAGLIFSEGVSDDERVLPVRLEQENGEDWWVGLHNFRVITRYNHSPLYAMAVWELSRAIKREYREGSG</sequence>
<evidence type="ECO:0000313" key="4">
    <source>
        <dbReference type="EMBL" id="MEA5445472.1"/>
    </source>
</evidence>
<keyword evidence="2" id="KW-0732">Signal</keyword>
<protein>
    <submittedName>
        <fullName evidence="4">Lytic murein transglycosylase B</fullName>
    </submittedName>
</protein>
<comment type="caution">
    <text evidence="4">The sequence shown here is derived from an EMBL/GenBank/DDBJ whole genome shotgun (WGS) entry which is preliminary data.</text>
</comment>
<dbReference type="SUPFAM" id="SSF53955">
    <property type="entry name" value="Lysozyme-like"/>
    <property type="match status" value="1"/>
</dbReference>
<dbReference type="FunFam" id="1.10.8.350:FF:000001">
    <property type="entry name" value="Lytic murein transglycosylase B"/>
    <property type="match status" value="1"/>
</dbReference>
<dbReference type="Gene3D" id="1.10.530.10">
    <property type="match status" value="1"/>
</dbReference>
<dbReference type="CDD" id="cd13399">
    <property type="entry name" value="Slt35-like"/>
    <property type="match status" value="1"/>
</dbReference>
<dbReference type="InterPro" id="IPR043426">
    <property type="entry name" value="MltB-like"/>
</dbReference>
<feature type="chain" id="PRO_5043025973" evidence="2">
    <location>
        <begin position="22"/>
        <end position="327"/>
    </location>
</feature>
<reference evidence="4 5" key="1">
    <citation type="submission" date="2023-12" db="EMBL/GenBank/DDBJ databases">
        <title>Whole-genome sequencing of halo(alkali)philic microorganisms from hypersaline lakes.</title>
        <authorList>
            <person name="Sorokin D.Y."/>
            <person name="Merkel A.Y."/>
            <person name="Messina E."/>
            <person name="Yakimov M."/>
        </authorList>
    </citation>
    <scope>NUCLEOTIDE SEQUENCE [LARGE SCALE GENOMIC DNA]</scope>
    <source>
        <strain evidence="4 5">AB-CW1</strain>
    </source>
</reference>
<evidence type="ECO:0000256" key="2">
    <source>
        <dbReference type="SAM" id="SignalP"/>
    </source>
</evidence>